<sequence length="433" mass="48244">MLAGRRTKKDVDLVPEGWPQKFPYIKLVTATNNFMEAKKVGEGSFGVVYRGFLIDMTMEVAIKRDRRSRLGWRALRYLHEECAARYVVHRDVKSENLLLDENYEVKLADFGLAMIGDHGRDLQETDVWGTVGYLAPEYQCTGRFSKGSDAYSFEVVVLEIACGRKAMDLVRWVWGLYGAGRMLEAADARLAGEFDRRGMERLMVLGLWCANPDHTERPSMGQAVSVLEYLEVALPKLPLEMPSPRYVVPRPSVIAMKATSHQTLLFTGALPSESSSQSNCKTLSFDSKGHAEKVISSTMIKIMEGEEGPFASFIEESSLRPDWIIFNFVQYWVPRVGLHFSVPCAHFSLSNAASHAFFGPPSEFEASLERLTAPPKWAPFKTTAAYRAHEVVRIAESAAYDSSSVSDGERVLSTRKAANRSSSGAATSSRRIG</sequence>
<evidence type="ECO:0000256" key="16">
    <source>
        <dbReference type="RuleBase" id="RU000304"/>
    </source>
</evidence>
<evidence type="ECO:0000256" key="12">
    <source>
        <dbReference type="ARBA" id="ARBA00023136"/>
    </source>
</evidence>
<feature type="region of interest" description="Disordered" evidence="17">
    <location>
        <begin position="400"/>
        <end position="433"/>
    </location>
</feature>
<dbReference type="PROSITE" id="PS00107">
    <property type="entry name" value="PROTEIN_KINASE_ATP"/>
    <property type="match status" value="1"/>
</dbReference>
<comment type="similarity">
    <text evidence="16">Belongs to the protein kinase superfamily.</text>
</comment>
<evidence type="ECO:0000256" key="17">
    <source>
        <dbReference type="SAM" id="MobiDB-lite"/>
    </source>
</evidence>
<evidence type="ECO:0000256" key="14">
    <source>
        <dbReference type="ARBA" id="ARBA00023180"/>
    </source>
</evidence>
<dbReference type="InterPro" id="IPR017441">
    <property type="entry name" value="Protein_kinase_ATP_BS"/>
</dbReference>
<evidence type="ECO:0000256" key="10">
    <source>
        <dbReference type="ARBA" id="ARBA00022840"/>
    </source>
</evidence>
<dbReference type="PROSITE" id="PS00108">
    <property type="entry name" value="PROTEIN_KINASE_ST"/>
    <property type="match status" value="1"/>
</dbReference>
<keyword evidence="10 15" id="KW-0067">ATP-binding</keyword>
<comment type="similarity">
    <text evidence="3">In the C-terminal section; belongs to the protein kinase superfamily. Ser/Thr protein kinase family.</text>
</comment>
<dbReference type="InterPro" id="IPR000719">
    <property type="entry name" value="Prot_kinase_dom"/>
</dbReference>
<dbReference type="FunFam" id="1.10.510.10:FF:000240">
    <property type="entry name" value="Lectin-domain containing receptor kinase A4.3"/>
    <property type="match status" value="1"/>
</dbReference>
<keyword evidence="20" id="KW-1185">Reference proteome</keyword>
<protein>
    <submittedName>
        <fullName evidence="19">L-type lectin-domain containing receptor kinase IX.1</fullName>
    </submittedName>
</protein>
<comment type="subcellular location">
    <subcellularLocation>
        <location evidence="1">Cell membrane</location>
        <topology evidence="1">Single-pass type I membrane protein</topology>
    </subcellularLocation>
</comment>
<name>A0AAV9CUH6_ACOCL</name>
<evidence type="ECO:0000256" key="5">
    <source>
        <dbReference type="ARBA" id="ARBA00022679"/>
    </source>
</evidence>
<dbReference type="SUPFAM" id="SSF56112">
    <property type="entry name" value="Protein kinase-like (PK-like)"/>
    <property type="match status" value="1"/>
</dbReference>
<keyword evidence="7" id="KW-0732">Signal</keyword>
<keyword evidence="12" id="KW-0472">Membrane</keyword>
<evidence type="ECO:0000256" key="13">
    <source>
        <dbReference type="ARBA" id="ARBA00023170"/>
    </source>
</evidence>
<accession>A0AAV9CUH6</accession>
<dbReference type="GO" id="GO:0002229">
    <property type="term" value="P:defense response to oomycetes"/>
    <property type="evidence" value="ECO:0007669"/>
    <property type="project" value="UniProtKB-ARBA"/>
</dbReference>
<feature type="compositionally biased region" description="Low complexity" evidence="17">
    <location>
        <begin position="419"/>
        <end position="433"/>
    </location>
</feature>
<dbReference type="AlphaFoldDB" id="A0AAV9CUH6"/>
<dbReference type="InterPro" id="IPR011009">
    <property type="entry name" value="Kinase-like_dom_sf"/>
</dbReference>
<feature type="binding site" evidence="15">
    <location>
        <position position="63"/>
    </location>
    <ligand>
        <name>ATP</name>
        <dbReference type="ChEBI" id="CHEBI:30616"/>
    </ligand>
</feature>
<reference evidence="19" key="1">
    <citation type="journal article" date="2023" name="Nat. Commun.">
        <title>Diploid and tetraploid genomes of Acorus and the evolution of monocots.</title>
        <authorList>
            <person name="Ma L."/>
            <person name="Liu K.W."/>
            <person name="Li Z."/>
            <person name="Hsiao Y.Y."/>
            <person name="Qi Y."/>
            <person name="Fu T."/>
            <person name="Tang G.D."/>
            <person name="Zhang D."/>
            <person name="Sun W.H."/>
            <person name="Liu D.K."/>
            <person name="Li Y."/>
            <person name="Chen G.Z."/>
            <person name="Liu X.D."/>
            <person name="Liao X.Y."/>
            <person name="Jiang Y.T."/>
            <person name="Yu X."/>
            <person name="Hao Y."/>
            <person name="Huang J."/>
            <person name="Zhao X.W."/>
            <person name="Ke S."/>
            <person name="Chen Y.Y."/>
            <person name="Wu W.L."/>
            <person name="Hsu J.L."/>
            <person name="Lin Y.F."/>
            <person name="Huang M.D."/>
            <person name="Li C.Y."/>
            <person name="Huang L."/>
            <person name="Wang Z.W."/>
            <person name="Zhao X."/>
            <person name="Zhong W.Y."/>
            <person name="Peng D.H."/>
            <person name="Ahmad S."/>
            <person name="Lan S."/>
            <person name="Zhang J.S."/>
            <person name="Tsai W.C."/>
            <person name="Van de Peer Y."/>
            <person name="Liu Z.J."/>
        </authorList>
    </citation>
    <scope>NUCLEOTIDE SEQUENCE</scope>
    <source>
        <strain evidence="19">CP</strain>
    </source>
</reference>
<dbReference type="Proteomes" id="UP001180020">
    <property type="component" value="Unassembled WGS sequence"/>
</dbReference>
<keyword evidence="13 19" id="KW-0675">Receptor</keyword>
<evidence type="ECO:0000256" key="2">
    <source>
        <dbReference type="ARBA" id="ARBA00008536"/>
    </source>
</evidence>
<evidence type="ECO:0000256" key="3">
    <source>
        <dbReference type="ARBA" id="ARBA00010217"/>
    </source>
</evidence>
<evidence type="ECO:0000256" key="4">
    <source>
        <dbReference type="ARBA" id="ARBA00022475"/>
    </source>
</evidence>
<organism evidence="19 20">
    <name type="scientific">Acorus calamus</name>
    <name type="common">Sweet flag</name>
    <dbReference type="NCBI Taxonomy" id="4465"/>
    <lineage>
        <taxon>Eukaryota</taxon>
        <taxon>Viridiplantae</taxon>
        <taxon>Streptophyta</taxon>
        <taxon>Embryophyta</taxon>
        <taxon>Tracheophyta</taxon>
        <taxon>Spermatophyta</taxon>
        <taxon>Magnoliopsida</taxon>
        <taxon>Liliopsida</taxon>
        <taxon>Acoraceae</taxon>
        <taxon>Acorus</taxon>
    </lineage>
</organism>
<dbReference type="InterPro" id="IPR008271">
    <property type="entry name" value="Ser/Thr_kinase_AS"/>
</dbReference>
<keyword evidence="9 19" id="KW-0418">Kinase</keyword>
<evidence type="ECO:0000256" key="1">
    <source>
        <dbReference type="ARBA" id="ARBA00004251"/>
    </source>
</evidence>
<keyword evidence="8 15" id="KW-0547">Nucleotide-binding</keyword>
<dbReference type="Gene3D" id="1.10.510.10">
    <property type="entry name" value="Transferase(Phosphotransferase) domain 1"/>
    <property type="match status" value="1"/>
</dbReference>
<keyword evidence="16" id="KW-0723">Serine/threonine-protein kinase</keyword>
<reference evidence="19" key="2">
    <citation type="submission" date="2023-06" db="EMBL/GenBank/DDBJ databases">
        <authorList>
            <person name="Ma L."/>
            <person name="Liu K.-W."/>
            <person name="Li Z."/>
            <person name="Hsiao Y.-Y."/>
            <person name="Qi Y."/>
            <person name="Fu T."/>
            <person name="Tang G."/>
            <person name="Zhang D."/>
            <person name="Sun W.-H."/>
            <person name="Liu D.-K."/>
            <person name="Li Y."/>
            <person name="Chen G.-Z."/>
            <person name="Liu X.-D."/>
            <person name="Liao X.-Y."/>
            <person name="Jiang Y.-T."/>
            <person name="Yu X."/>
            <person name="Hao Y."/>
            <person name="Huang J."/>
            <person name="Zhao X.-W."/>
            <person name="Ke S."/>
            <person name="Chen Y.-Y."/>
            <person name="Wu W.-L."/>
            <person name="Hsu J.-L."/>
            <person name="Lin Y.-F."/>
            <person name="Huang M.-D."/>
            <person name="Li C.-Y."/>
            <person name="Huang L."/>
            <person name="Wang Z.-W."/>
            <person name="Zhao X."/>
            <person name="Zhong W.-Y."/>
            <person name="Peng D.-H."/>
            <person name="Ahmad S."/>
            <person name="Lan S."/>
            <person name="Zhang J.-S."/>
            <person name="Tsai W.-C."/>
            <person name="Van De Peer Y."/>
            <person name="Liu Z.-J."/>
        </authorList>
    </citation>
    <scope>NUCLEOTIDE SEQUENCE</scope>
    <source>
        <strain evidence="19">CP</strain>
        <tissue evidence="19">Leaves</tissue>
    </source>
</reference>
<keyword evidence="6" id="KW-0812">Transmembrane</keyword>
<evidence type="ECO:0000256" key="11">
    <source>
        <dbReference type="ARBA" id="ARBA00022989"/>
    </source>
</evidence>
<comment type="similarity">
    <text evidence="2">In the N-terminal section; belongs to the leguminous lectin family.</text>
</comment>
<keyword evidence="14" id="KW-0325">Glycoprotein</keyword>
<dbReference type="GO" id="GO:0004674">
    <property type="term" value="F:protein serine/threonine kinase activity"/>
    <property type="evidence" value="ECO:0007669"/>
    <property type="project" value="UniProtKB-KW"/>
</dbReference>
<dbReference type="SUPFAM" id="SSF53756">
    <property type="entry name" value="UDP-Glycosyltransferase/glycogen phosphorylase"/>
    <property type="match status" value="1"/>
</dbReference>
<evidence type="ECO:0000256" key="8">
    <source>
        <dbReference type="ARBA" id="ARBA00022741"/>
    </source>
</evidence>
<feature type="domain" description="Protein kinase" evidence="18">
    <location>
        <begin position="1"/>
        <end position="230"/>
    </location>
</feature>
<dbReference type="PROSITE" id="PS50011">
    <property type="entry name" value="PROTEIN_KINASE_DOM"/>
    <property type="match status" value="1"/>
</dbReference>
<proteinExistence type="inferred from homology"/>
<keyword evidence="5" id="KW-0808">Transferase</keyword>
<keyword evidence="4" id="KW-1003">Cell membrane</keyword>
<dbReference type="SMART" id="SM00220">
    <property type="entry name" value="S_TKc"/>
    <property type="match status" value="1"/>
</dbReference>
<evidence type="ECO:0000259" key="18">
    <source>
        <dbReference type="PROSITE" id="PS50011"/>
    </source>
</evidence>
<comment type="caution">
    <text evidence="19">The sequence shown here is derived from an EMBL/GenBank/DDBJ whole genome shotgun (WGS) entry which is preliminary data.</text>
</comment>
<dbReference type="Pfam" id="PF00069">
    <property type="entry name" value="Pkinase"/>
    <property type="match status" value="1"/>
</dbReference>
<evidence type="ECO:0000313" key="20">
    <source>
        <dbReference type="Proteomes" id="UP001180020"/>
    </source>
</evidence>
<evidence type="ECO:0000313" key="19">
    <source>
        <dbReference type="EMBL" id="KAK1292156.1"/>
    </source>
</evidence>
<dbReference type="GO" id="GO:0005886">
    <property type="term" value="C:plasma membrane"/>
    <property type="evidence" value="ECO:0007669"/>
    <property type="project" value="UniProtKB-SubCell"/>
</dbReference>
<keyword evidence="11" id="KW-1133">Transmembrane helix</keyword>
<evidence type="ECO:0000256" key="7">
    <source>
        <dbReference type="ARBA" id="ARBA00022729"/>
    </source>
</evidence>
<dbReference type="PANTHER" id="PTHR27007">
    <property type="match status" value="1"/>
</dbReference>
<dbReference type="InterPro" id="IPR050528">
    <property type="entry name" value="L-type_Lectin-RKs"/>
</dbReference>
<evidence type="ECO:0000256" key="9">
    <source>
        <dbReference type="ARBA" id="ARBA00022777"/>
    </source>
</evidence>
<dbReference type="Gene3D" id="3.40.50.2000">
    <property type="entry name" value="Glycogen Phosphorylase B"/>
    <property type="match status" value="1"/>
</dbReference>
<evidence type="ECO:0000256" key="15">
    <source>
        <dbReference type="PROSITE-ProRule" id="PRU10141"/>
    </source>
</evidence>
<dbReference type="EMBL" id="JAUJYO010000017">
    <property type="protein sequence ID" value="KAK1292156.1"/>
    <property type="molecule type" value="Genomic_DNA"/>
</dbReference>
<dbReference type="GO" id="GO:0005524">
    <property type="term" value="F:ATP binding"/>
    <property type="evidence" value="ECO:0007669"/>
    <property type="project" value="UniProtKB-UniRule"/>
</dbReference>
<evidence type="ECO:0000256" key="6">
    <source>
        <dbReference type="ARBA" id="ARBA00022692"/>
    </source>
</evidence>
<gene>
    <name evidence="19" type="primary">LECRK91</name>
    <name evidence="19" type="ORF">QJS10_CPB17g02477</name>
</gene>